<dbReference type="EMBL" id="QROO01000028">
    <property type="protein sequence ID" value="RHL34489.1"/>
    <property type="molecule type" value="Genomic_DNA"/>
</dbReference>
<sequence>MKEKTKLNIGLLNVSLGNLIVGLFIADTLMLKSISFAIASICIGLIPSNKIWNYITISLLAIIILAFYITNNK</sequence>
<keyword evidence="1" id="KW-0812">Transmembrane</keyword>
<dbReference type="Proteomes" id="UP000284495">
    <property type="component" value="Unassembled WGS sequence"/>
</dbReference>
<comment type="caution">
    <text evidence="2">The sequence shown here is derived from an EMBL/GenBank/DDBJ whole genome shotgun (WGS) entry which is preliminary data.</text>
</comment>
<evidence type="ECO:0000313" key="3">
    <source>
        <dbReference type="Proteomes" id="UP000284495"/>
    </source>
</evidence>
<name>A0A415KDY1_9BACE</name>
<proteinExistence type="predicted"/>
<evidence type="ECO:0000256" key="1">
    <source>
        <dbReference type="SAM" id="Phobius"/>
    </source>
</evidence>
<feature type="transmembrane region" description="Helical" evidence="1">
    <location>
        <begin position="20"/>
        <end position="46"/>
    </location>
</feature>
<keyword evidence="1" id="KW-1133">Transmembrane helix</keyword>
<protein>
    <submittedName>
        <fullName evidence="2">Uncharacterized protein</fullName>
    </submittedName>
</protein>
<feature type="transmembrane region" description="Helical" evidence="1">
    <location>
        <begin position="52"/>
        <end position="70"/>
    </location>
</feature>
<dbReference type="AlphaFoldDB" id="A0A415KDY1"/>
<accession>A0A415KDY1</accession>
<gene>
    <name evidence="2" type="ORF">DW027_18895</name>
</gene>
<organism evidence="2 3">
    <name type="scientific">Bacteroides xylanisolvens</name>
    <dbReference type="NCBI Taxonomy" id="371601"/>
    <lineage>
        <taxon>Bacteria</taxon>
        <taxon>Pseudomonadati</taxon>
        <taxon>Bacteroidota</taxon>
        <taxon>Bacteroidia</taxon>
        <taxon>Bacteroidales</taxon>
        <taxon>Bacteroidaceae</taxon>
        <taxon>Bacteroides</taxon>
    </lineage>
</organism>
<keyword evidence="1" id="KW-0472">Membrane</keyword>
<evidence type="ECO:0000313" key="2">
    <source>
        <dbReference type="EMBL" id="RHL34489.1"/>
    </source>
</evidence>
<reference evidence="2 3" key="1">
    <citation type="submission" date="2018-08" db="EMBL/GenBank/DDBJ databases">
        <title>A genome reference for cultivated species of the human gut microbiota.</title>
        <authorList>
            <person name="Zou Y."/>
            <person name="Xue W."/>
            <person name="Luo G."/>
        </authorList>
    </citation>
    <scope>NUCLEOTIDE SEQUENCE [LARGE SCALE GENOMIC DNA]</scope>
    <source>
        <strain evidence="2 3">AF38-2</strain>
    </source>
</reference>